<evidence type="ECO:0000256" key="4">
    <source>
        <dbReference type="ARBA" id="ARBA00022777"/>
    </source>
</evidence>
<dbReference type="InterPro" id="IPR000577">
    <property type="entry name" value="Carb_kinase_FGGY"/>
</dbReference>
<dbReference type="GO" id="GO:0042732">
    <property type="term" value="P:D-xylose metabolic process"/>
    <property type="evidence" value="ECO:0007669"/>
    <property type="project" value="UniProtKB-KW"/>
</dbReference>
<feature type="compositionally biased region" description="Basic and acidic residues" evidence="6">
    <location>
        <begin position="454"/>
        <end position="466"/>
    </location>
</feature>
<evidence type="ECO:0000259" key="8">
    <source>
        <dbReference type="Pfam" id="PF02782"/>
    </source>
</evidence>
<evidence type="ECO:0000313" key="9">
    <source>
        <dbReference type="EMBL" id="SHN75032.1"/>
    </source>
</evidence>
<dbReference type="RefSeq" id="WP_072918026.1">
    <property type="nucleotide sequence ID" value="NZ_FRDM01000009.1"/>
</dbReference>
<reference evidence="9 10" key="1">
    <citation type="submission" date="2016-12" db="EMBL/GenBank/DDBJ databases">
        <authorList>
            <person name="Song W.-J."/>
            <person name="Kurnit D.M."/>
        </authorList>
    </citation>
    <scope>NUCLEOTIDE SEQUENCE [LARGE SCALE GENOMIC DNA]</scope>
    <source>
        <strain evidence="9 10">DSM 43162</strain>
    </source>
</reference>
<dbReference type="InterPro" id="IPR018485">
    <property type="entry name" value="FGGY_C"/>
</dbReference>
<dbReference type="Gene3D" id="3.30.420.40">
    <property type="match status" value="2"/>
</dbReference>
<evidence type="ECO:0000259" key="7">
    <source>
        <dbReference type="Pfam" id="PF00370"/>
    </source>
</evidence>
<dbReference type="Pfam" id="PF00370">
    <property type="entry name" value="FGGY_N"/>
    <property type="match status" value="1"/>
</dbReference>
<accession>A0A1M7TWF2</accession>
<dbReference type="GO" id="GO:0016773">
    <property type="term" value="F:phosphotransferase activity, alcohol group as acceptor"/>
    <property type="evidence" value="ECO:0007669"/>
    <property type="project" value="InterPro"/>
</dbReference>
<organism evidence="9 10">
    <name type="scientific">Geodermatophilus obscurus</name>
    <dbReference type="NCBI Taxonomy" id="1861"/>
    <lineage>
        <taxon>Bacteria</taxon>
        <taxon>Bacillati</taxon>
        <taxon>Actinomycetota</taxon>
        <taxon>Actinomycetes</taxon>
        <taxon>Geodermatophilales</taxon>
        <taxon>Geodermatophilaceae</taxon>
        <taxon>Geodermatophilus</taxon>
    </lineage>
</organism>
<evidence type="ECO:0000256" key="5">
    <source>
        <dbReference type="RuleBase" id="RU003733"/>
    </source>
</evidence>
<dbReference type="InterPro" id="IPR018484">
    <property type="entry name" value="FGGY_N"/>
</dbReference>
<comment type="similarity">
    <text evidence="1 5">Belongs to the FGGY kinase family.</text>
</comment>
<keyword evidence="3 5" id="KW-0808">Transferase</keyword>
<evidence type="ECO:0000256" key="3">
    <source>
        <dbReference type="ARBA" id="ARBA00022679"/>
    </source>
</evidence>
<name>A0A1M7TWF2_9ACTN</name>
<dbReference type="InterPro" id="IPR043129">
    <property type="entry name" value="ATPase_NBD"/>
</dbReference>
<evidence type="ECO:0000256" key="6">
    <source>
        <dbReference type="SAM" id="MobiDB-lite"/>
    </source>
</evidence>
<feature type="domain" description="Carbohydrate kinase FGGY C-terminal" evidence="8">
    <location>
        <begin position="250"/>
        <end position="425"/>
    </location>
</feature>
<dbReference type="GO" id="GO:0016301">
    <property type="term" value="F:kinase activity"/>
    <property type="evidence" value="ECO:0007669"/>
    <property type="project" value="UniProtKB-KW"/>
</dbReference>
<keyword evidence="2" id="KW-0859">Xylose metabolism</keyword>
<dbReference type="SUPFAM" id="SSF53067">
    <property type="entry name" value="Actin-like ATPase domain"/>
    <property type="match status" value="2"/>
</dbReference>
<protein>
    <submittedName>
        <fullName evidence="9">Xylulokinase</fullName>
    </submittedName>
</protein>
<keyword evidence="4 5" id="KW-0418">Kinase</keyword>
<proteinExistence type="inferred from homology"/>
<evidence type="ECO:0000313" key="10">
    <source>
        <dbReference type="Proteomes" id="UP000184428"/>
    </source>
</evidence>
<evidence type="ECO:0000256" key="2">
    <source>
        <dbReference type="ARBA" id="ARBA00022629"/>
    </source>
</evidence>
<dbReference type="PANTHER" id="PTHR43095:SF5">
    <property type="entry name" value="XYLULOSE KINASE"/>
    <property type="match status" value="1"/>
</dbReference>
<evidence type="ECO:0000256" key="1">
    <source>
        <dbReference type="ARBA" id="ARBA00009156"/>
    </source>
</evidence>
<dbReference type="OrthoDB" id="9782710at2"/>
<feature type="region of interest" description="Disordered" evidence="6">
    <location>
        <begin position="427"/>
        <end position="466"/>
    </location>
</feature>
<keyword evidence="2" id="KW-0119">Carbohydrate metabolism</keyword>
<dbReference type="InterPro" id="IPR018483">
    <property type="entry name" value="Carb_kinase_FGGY_CS"/>
</dbReference>
<dbReference type="PIRSF" id="PIRSF000538">
    <property type="entry name" value="GlpK"/>
    <property type="match status" value="1"/>
</dbReference>
<dbReference type="InterPro" id="IPR050406">
    <property type="entry name" value="FGGY_Carb_Kinase"/>
</dbReference>
<dbReference type="Proteomes" id="UP000184428">
    <property type="component" value="Unassembled WGS sequence"/>
</dbReference>
<sequence length="466" mass="47331">MTGVVLGADAGTSGLKLVALDPSGAVLAEGESGYEVDRPRPGWAQTDPAVWRRALDDALAQLAPALTGRRVAGLGLSGQMHGTVLVDDTGVPLGPAVLWPDSRAVAEVDLWRALPHAARAALANPLVPGMTGPVLAWLAAHEPGLLRRAAAVVLPKDALRASLVPDADPRVTDRSDASATLLWDVVADGWSPEATAAAGVDPGLLPRVRPSTEVVGAAALPVGEVPVVVGGADTPLALLAAGTRAGRQVNLGTGAQVLQPDWTPTPADDPPVHGYADVEDRWYAMAALQNGGLAWTWVCGVLGMTPAELFDAAASVPTGAGGVVFRPFLTGERGGVAGPADRGGWTGLSASTTRAELARAAVEGVVFAVAAAAELLGGEGPVVLTGGGGRPAVVQQLLADVLAVPVRFLPIRSASAVGAALLAARGTGTEVATGQQPGRPVEPRPGPELAPALDRWRAERARRPPR</sequence>
<dbReference type="AlphaFoldDB" id="A0A1M7TWF2"/>
<dbReference type="Pfam" id="PF02782">
    <property type="entry name" value="FGGY_C"/>
    <property type="match status" value="1"/>
</dbReference>
<gene>
    <name evidence="9" type="ORF">SAMN05660350_02284</name>
</gene>
<dbReference type="PANTHER" id="PTHR43095">
    <property type="entry name" value="SUGAR KINASE"/>
    <property type="match status" value="1"/>
</dbReference>
<dbReference type="PROSITE" id="PS00445">
    <property type="entry name" value="FGGY_KINASES_2"/>
    <property type="match status" value="1"/>
</dbReference>
<dbReference type="EMBL" id="FRDM01000009">
    <property type="protein sequence ID" value="SHN75032.1"/>
    <property type="molecule type" value="Genomic_DNA"/>
</dbReference>
<feature type="domain" description="Carbohydrate kinase FGGY N-terminal" evidence="7">
    <location>
        <begin position="5"/>
        <end position="239"/>
    </location>
</feature>